<gene>
    <name evidence="1" type="ORF">KPL71_022091</name>
</gene>
<protein>
    <submittedName>
        <fullName evidence="1">Retrovirus-related pol polyprotein from transposon RE1</fullName>
    </submittedName>
</protein>
<proteinExistence type="predicted"/>
<organism evidence="1 2">
    <name type="scientific">Citrus sinensis</name>
    <name type="common">Sweet orange</name>
    <name type="synonym">Citrus aurantium var. sinensis</name>
    <dbReference type="NCBI Taxonomy" id="2711"/>
    <lineage>
        <taxon>Eukaryota</taxon>
        <taxon>Viridiplantae</taxon>
        <taxon>Streptophyta</taxon>
        <taxon>Embryophyta</taxon>
        <taxon>Tracheophyta</taxon>
        <taxon>Spermatophyta</taxon>
        <taxon>Magnoliopsida</taxon>
        <taxon>eudicotyledons</taxon>
        <taxon>Gunneridae</taxon>
        <taxon>Pentapetalae</taxon>
        <taxon>rosids</taxon>
        <taxon>malvids</taxon>
        <taxon>Sapindales</taxon>
        <taxon>Rutaceae</taxon>
        <taxon>Aurantioideae</taxon>
        <taxon>Citrus</taxon>
    </lineage>
</organism>
<keyword evidence="2" id="KW-1185">Reference proteome</keyword>
<dbReference type="Proteomes" id="UP000829398">
    <property type="component" value="Chromosome 7"/>
</dbReference>
<dbReference type="EMBL" id="CM039176">
    <property type="protein sequence ID" value="KAH9718111.1"/>
    <property type="molecule type" value="Genomic_DNA"/>
</dbReference>
<comment type="caution">
    <text evidence="1">The sequence shown here is derived from an EMBL/GenBank/DDBJ whole genome shotgun (WGS) entry which is preliminary data.</text>
</comment>
<accession>A0ACB8JJY9</accession>
<sequence length="726" mass="82486">MNNLGRIYISASVRFNEKSFPFENDSSFRKQESVKEGDEVALLEKFQVVSFSVNSSHDLTQVAIAHSNSPDTTGNTECIPSPIQNEMQQVNDTDTISGSFSTHSPPHITETNNQNLPTQNALPSHPMVTRSKAGIFKPKLYQVSSKTQPFLPKNTFDALKDPKWKRAMEEEYHALMKNKTWTLIPNNQNFKLIGNKWIYKVKENSDGNINKYKARLVAKGFLQTPGLDFNETFSPVVKAATIRIILTMAVSNDWLLRQVDINNAFLNGDLTEAVYMPQSEGFEDKNRPSYICKLEKALYGLRQAPRAWFDKLKGALSCWGFKNSKSDTSLFFRRIESKIVIMLIYVDDIIITGSDSQGIEEVIKDLNTSFALKDLENLNFFLGIQVQRSQNSLLLSQVKYIQDLLTKTEMTNCKGIETPFSTSEKLKKGVGNRFHDTTLYRSIIGSLQYAVLTRPELAFSVNKLSQFMSDPRQPHWVACKRVLRYLKNTMNMCLSFKKSEHLDLIAYTDADWATDPDDRRSISGYCVYLGDNLVAWSSRKQGMVARSTAESEYRAMALCSTEITWINCLLGELKMEVENVPIILCDSTSAAAIAANPVYHSRTKHFEIDIHFLRDKVTKGELEINYIGSNDQIADVLTKPLPYHKFSCFRSKLKFIDKTLSLREGVENSSSEEAKIDLEAKLACHLSLCNLQPADMEDESGLLRWQNSCAEEYQHISMEQLNLLEF</sequence>
<evidence type="ECO:0000313" key="2">
    <source>
        <dbReference type="Proteomes" id="UP000829398"/>
    </source>
</evidence>
<name>A0ACB8JJY9_CITSI</name>
<evidence type="ECO:0000313" key="1">
    <source>
        <dbReference type="EMBL" id="KAH9718111.1"/>
    </source>
</evidence>
<reference evidence="2" key="1">
    <citation type="journal article" date="2023" name="Hortic. Res.">
        <title>A chromosome-level phased genome enabling allele-level studies in sweet orange: a case study on citrus Huanglongbing tolerance.</title>
        <authorList>
            <person name="Wu B."/>
            <person name="Yu Q."/>
            <person name="Deng Z."/>
            <person name="Duan Y."/>
            <person name="Luo F."/>
            <person name="Gmitter F. Jr."/>
        </authorList>
    </citation>
    <scope>NUCLEOTIDE SEQUENCE [LARGE SCALE GENOMIC DNA]</scope>
    <source>
        <strain evidence="2">cv. Valencia</strain>
    </source>
</reference>